<accession>A0A2J5HXX1</accession>
<feature type="region of interest" description="Disordered" evidence="1">
    <location>
        <begin position="1"/>
        <end position="278"/>
    </location>
</feature>
<proteinExistence type="predicted"/>
<keyword evidence="3" id="KW-1185">Reference proteome</keyword>
<evidence type="ECO:0000313" key="2">
    <source>
        <dbReference type="EMBL" id="PLN82212.1"/>
    </source>
</evidence>
<gene>
    <name evidence="2" type="ORF">BDW42DRAFT_84570</name>
</gene>
<feature type="compositionally biased region" description="Low complexity" evidence="1">
    <location>
        <begin position="60"/>
        <end position="71"/>
    </location>
</feature>
<feature type="compositionally biased region" description="Low complexity" evidence="1">
    <location>
        <begin position="198"/>
        <end position="217"/>
    </location>
</feature>
<evidence type="ECO:0000256" key="1">
    <source>
        <dbReference type="SAM" id="MobiDB-lite"/>
    </source>
</evidence>
<dbReference type="OrthoDB" id="5315820at2759"/>
<reference evidence="3" key="1">
    <citation type="submission" date="2017-12" db="EMBL/GenBank/DDBJ databases">
        <authorList>
            <consortium name="DOE Joint Genome Institute"/>
            <person name="Mondo S.J."/>
            <person name="Kjaerbolling I."/>
            <person name="Vesth T.C."/>
            <person name="Frisvad J.C."/>
            <person name="Nybo J.L."/>
            <person name="Theobald S."/>
            <person name="Kuo A."/>
            <person name="Bowyer P."/>
            <person name="Matsuda Y."/>
            <person name="Lyhne E.K."/>
            <person name="Kogle M.E."/>
            <person name="Clum A."/>
            <person name="Lipzen A."/>
            <person name="Salamov A."/>
            <person name="Ngan C.Y."/>
            <person name="Daum C."/>
            <person name="Chiniquy J."/>
            <person name="Barry K."/>
            <person name="LaButti K."/>
            <person name="Haridas S."/>
            <person name="Simmons B.A."/>
            <person name="Magnuson J.K."/>
            <person name="Mortensen U.H."/>
            <person name="Larsen T.O."/>
            <person name="Grigoriev I.V."/>
            <person name="Baker S.E."/>
            <person name="Andersen M.R."/>
            <person name="Nordberg H.P."/>
            <person name="Cantor M.N."/>
            <person name="Hua S.X."/>
        </authorList>
    </citation>
    <scope>NUCLEOTIDE SEQUENCE [LARGE SCALE GENOMIC DNA]</scope>
    <source>
        <strain evidence="3">IBT 19404</strain>
    </source>
</reference>
<dbReference type="EMBL" id="KZ559529">
    <property type="protein sequence ID" value="PLN82212.1"/>
    <property type="molecule type" value="Genomic_DNA"/>
</dbReference>
<protein>
    <submittedName>
        <fullName evidence="2">Uncharacterized protein</fullName>
    </submittedName>
</protein>
<sequence length="278" mass="28048">MTTPTLINLPPPPSDPVTPSEMGPGTPNSGTTSLSALSTTAIKDGHQGQPLPHSHHAHHSPSASATSATTLEAERADRISRLAGLERVATARAGGHTSPNPAAPAAPIPPSYFETVKERSTVGSASATGSVGARTTWASGSDAFDADKMSEDPDPDPEDGAGSSGDNLSEEGNASLVGFGEGASTISGPISSHPAGVLPRRSSGGRPSSLGSPGLSRMNPGIIPSTLSPTGSITPEPLQDARMVDGMTFDPDVVDTTVRTPRLATPLGRDSSVGPETQ</sequence>
<evidence type="ECO:0000313" key="3">
    <source>
        <dbReference type="Proteomes" id="UP000235023"/>
    </source>
</evidence>
<dbReference type="Proteomes" id="UP000235023">
    <property type="component" value="Unassembled WGS sequence"/>
</dbReference>
<feature type="compositionally biased region" description="Low complexity" evidence="1">
    <location>
        <begin position="29"/>
        <end position="41"/>
    </location>
</feature>
<organism evidence="2 3">
    <name type="scientific">Aspergillus taichungensis</name>
    <dbReference type="NCBI Taxonomy" id="482145"/>
    <lineage>
        <taxon>Eukaryota</taxon>
        <taxon>Fungi</taxon>
        <taxon>Dikarya</taxon>
        <taxon>Ascomycota</taxon>
        <taxon>Pezizomycotina</taxon>
        <taxon>Eurotiomycetes</taxon>
        <taxon>Eurotiomycetidae</taxon>
        <taxon>Eurotiales</taxon>
        <taxon>Aspergillaceae</taxon>
        <taxon>Aspergillus</taxon>
        <taxon>Aspergillus subgen. Circumdati</taxon>
    </lineage>
</organism>
<dbReference type="AlphaFoldDB" id="A0A2J5HXX1"/>
<name>A0A2J5HXX1_9EURO</name>
<feature type="compositionally biased region" description="Pro residues" evidence="1">
    <location>
        <begin position="101"/>
        <end position="110"/>
    </location>
</feature>